<comment type="subcellular location">
    <subcellularLocation>
        <location evidence="1">Membrane</location>
        <topology evidence="1">Multi-pass membrane protein</topology>
    </subcellularLocation>
</comment>
<feature type="transmembrane region" description="Helical" evidence="10">
    <location>
        <begin position="118"/>
        <end position="139"/>
    </location>
</feature>
<evidence type="ECO:0000256" key="1">
    <source>
        <dbReference type="ARBA" id="ARBA00004141"/>
    </source>
</evidence>
<evidence type="ECO:0000313" key="14">
    <source>
        <dbReference type="Proteomes" id="UP000008825"/>
    </source>
</evidence>
<dbReference type="PANTHER" id="PTHR11562">
    <property type="entry name" value="CATION EFFLUX PROTEIN/ ZINC TRANSPORTER"/>
    <property type="match status" value="1"/>
</dbReference>
<evidence type="ECO:0000256" key="10">
    <source>
        <dbReference type="SAM" id="Phobius"/>
    </source>
</evidence>
<dbReference type="eggNOG" id="COG1230">
    <property type="taxonomic scope" value="Bacteria"/>
</dbReference>
<proteinExistence type="inferred from homology"/>
<dbReference type="Pfam" id="PF16916">
    <property type="entry name" value="ZT_dimer"/>
    <property type="match status" value="1"/>
</dbReference>
<name>B5EDQ2_CITBB</name>
<evidence type="ECO:0000256" key="6">
    <source>
        <dbReference type="ARBA" id="ARBA00022989"/>
    </source>
</evidence>
<dbReference type="InterPro" id="IPR027469">
    <property type="entry name" value="Cation_efflux_TMD_sf"/>
</dbReference>
<evidence type="ECO:0000256" key="4">
    <source>
        <dbReference type="ARBA" id="ARBA00022692"/>
    </source>
</evidence>
<keyword evidence="3" id="KW-0813">Transport</keyword>
<feature type="transmembrane region" description="Helical" evidence="10">
    <location>
        <begin position="178"/>
        <end position="197"/>
    </location>
</feature>
<dbReference type="KEGG" id="gbm:Gbem_3688"/>
<dbReference type="InterPro" id="IPR002524">
    <property type="entry name" value="Cation_efflux"/>
</dbReference>
<evidence type="ECO:0000256" key="2">
    <source>
        <dbReference type="ARBA" id="ARBA00008873"/>
    </source>
</evidence>
<keyword evidence="5" id="KW-0864">Zinc transport</keyword>
<sequence length="335" mass="37047">MHAHADTHLDQSITGRFRYAIILTAITLVAELAGGLWTNSLALLSDAAHVFLDLFALLLSLGAIKLASYPVSETRTFGWHRMEVFASFINGSTVFLIAGIISYEALVRFIHPEEVKSLEMLIIAFVGLVMNLIAAGALHSHSHDDLNVHSAFLHVIGDAAASVGVIIGGIIMYFTNWYLLDAVISIGIGFIIFWGSWRVMRESVHILLEGVPRGVEVEQVSAAILEVEGVEEVHHVNIWTICSHILALSGHIVVPPTFKGEHGPILRRIEERLFERFHISHTTLQLETTRCTDTEGAKQFRHRPRAASLAHAHAHPHHHPHGTCQGGHHHHDHTP</sequence>
<comment type="similarity">
    <text evidence="2">Belongs to the cation diffusion facilitator (CDF) transporter (TC 2.A.4) family. SLC30A subfamily.</text>
</comment>
<dbReference type="SUPFAM" id="SSF160240">
    <property type="entry name" value="Cation efflux protein cytoplasmic domain-like"/>
    <property type="match status" value="1"/>
</dbReference>
<keyword evidence="6 10" id="KW-1133">Transmembrane helix</keyword>
<dbReference type="InterPro" id="IPR036837">
    <property type="entry name" value="Cation_efflux_CTD_sf"/>
</dbReference>
<dbReference type="RefSeq" id="WP_012532118.1">
    <property type="nucleotide sequence ID" value="NC_011146.1"/>
</dbReference>
<keyword evidence="7" id="KW-0406">Ion transport</keyword>
<evidence type="ECO:0000256" key="5">
    <source>
        <dbReference type="ARBA" id="ARBA00022906"/>
    </source>
</evidence>
<reference evidence="13 14" key="1">
    <citation type="submission" date="2008-07" db="EMBL/GenBank/DDBJ databases">
        <title>Complete sequence of Geobacter bemidjiensis BEM.</title>
        <authorList>
            <consortium name="US DOE Joint Genome Institute"/>
            <person name="Lucas S."/>
            <person name="Copeland A."/>
            <person name="Lapidus A."/>
            <person name="Glavina del Rio T."/>
            <person name="Dalin E."/>
            <person name="Tice H."/>
            <person name="Bruce D."/>
            <person name="Goodwin L."/>
            <person name="Pitluck S."/>
            <person name="Kiss H."/>
            <person name="Brettin T."/>
            <person name="Detter J.C."/>
            <person name="Han C."/>
            <person name="Kuske C.R."/>
            <person name="Schmutz J."/>
            <person name="Larimer F."/>
            <person name="Land M."/>
            <person name="Hauser L."/>
            <person name="Kyrpides N."/>
            <person name="Lykidis A."/>
            <person name="Lovley D."/>
            <person name="Richardson P."/>
        </authorList>
    </citation>
    <scope>NUCLEOTIDE SEQUENCE [LARGE SCALE GENOMIC DNA]</scope>
    <source>
        <strain evidence="14">ATCC BAA-1014 / DSM 16622 / JCM 12645 / Bem</strain>
    </source>
</reference>
<dbReference type="Proteomes" id="UP000008825">
    <property type="component" value="Chromosome"/>
</dbReference>
<feature type="transmembrane region" description="Helical" evidence="10">
    <location>
        <begin position="50"/>
        <end position="72"/>
    </location>
</feature>
<keyword evidence="5" id="KW-0862">Zinc</keyword>
<gene>
    <name evidence="13" type="primary">dmeF</name>
    <name evidence="13" type="ordered locus">Gbem_3688</name>
</gene>
<evidence type="ECO:0000256" key="7">
    <source>
        <dbReference type="ARBA" id="ARBA00023065"/>
    </source>
</evidence>
<feature type="compositionally biased region" description="Basic residues" evidence="9">
    <location>
        <begin position="312"/>
        <end position="335"/>
    </location>
</feature>
<keyword evidence="14" id="KW-1185">Reference proteome</keyword>
<feature type="region of interest" description="Disordered" evidence="9">
    <location>
        <begin position="299"/>
        <end position="335"/>
    </location>
</feature>
<evidence type="ECO:0000259" key="12">
    <source>
        <dbReference type="Pfam" id="PF16916"/>
    </source>
</evidence>
<keyword evidence="4 10" id="KW-0812">Transmembrane</keyword>
<dbReference type="Gene3D" id="1.20.1510.10">
    <property type="entry name" value="Cation efflux protein transmembrane domain"/>
    <property type="match status" value="1"/>
</dbReference>
<dbReference type="InterPro" id="IPR027470">
    <property type="entry name" value="Cation_efflux_CTD"/>
</dbReference>
<dbReference type="EMBL" id="CP001124">
    <property type="protein sequence ID" value="ACH40680.1"/>
    <property type="molecule type" value="Genomic_DNA"/>
</dbReference>
<keyword evidence="8 10" id="KW-0472">Membrane</keyword>
<organism evidence="13 14">
    <name type="scientific">Citrifermentans bemidjiense (strain ATCC BAA-1014 / DSM 16622 / JCM 12645 / Bem)</name>
    <name type="common">Geobacter bemidjiensis</name>
    <dbReference type="NCBI Taxonomy" id="404380"/>
    <lineage>
        <taxon>Bacteria</taxon>
        <taxon>Pseudomonadati</taxon>
        <taxon>Thermodesulfobacteriota</taxon>
        <taxon>Desulfuromonadia</taxon>
        <taxon>Geobacterales</taxon>
        <taxon>Geobacteraceae</taxon>
        <taxon>Citrifermentans</taxon>
    </lineage>
</organism>
<feature type="domain" description="Cation efflux protein cytoplasmic" evidence="12">
    <location>
        <begin position="212"/>
        <end position="287"/>
    </location>
</feature>
<dbReference type="HOGENOM" id="CLU_013430_0_0_7"/>
<dbReference type="GO" id="GO:0005385">
    <property type="term" value="F:zinc ion transmembrane transporter activity"/>
    <property type="evidence" value="ECO:0007669"/>
    <property type="project" value="TreeGrafter"/>
</dbReference>
<dbReference type="AlphaFoldDB" id="B5EDQ2"/>
<feature type="transmembrane region" description="Helical" evidence="10">
    <location>
        <begin position="84"/>
        <end position="106"/>
    </location>
</feature>
<dbReference type="OrthoDB" id="9809646at2"/>
<evidence type="ECO:0000256" key="9">
    <source>
        <dbReference type="SAM" id="MobiDB-lite"/>
    </source>
</evidence>
<protein>
    <submittedName>
        <fullName evidence="13">Cobalt/zinc/iron/cadmium/nickel efflux protein</fullName>
    </submittedName>
</protein>
<dbReference type="Pfam" id="PF01545">
    <property type="entry name" value="Cation_efflux"/>
    <property type="match status" value="1"/>
</dbReference>
<dbReference type="InterPro" id="IPR050681">
    <property type="entry name" value="CDF/SLC30A"/>
</dbReference>
<dbReference type="PANTHER" id="PTHR11562:SF17">
    <property type="entry name" value="RE54080P-RELATED"/>
    <property type="match status" value="1"/>
</dbReference>
<evidence type="ECO:0000256" key="3">
    <source>
        <dbReference type="ARBA" id="ARBA00022448"/>
    </source>
</evidence>
<dbReference type="NCBIfam" id="TIGR01297">
    <property type="entry name" value="CDF"/>
    <property type="match status" value="1"/>
</dbReference>
<reference evidence="13 14" key="2">
    <citation type="journal article" date="2010" name="BMC Genomics">
        <title>The genome of Geobacter bemidjiensis, exemplar for the subsurface clade of Geobacter species that predominate in Fe(III)-reducing subsurface environments.</title>
        <authorList>
            <person name="Aklujkar M."/>
            <person name="Young N.D."/>
            <person name="Holmes D."/>
            <person name="Chavan M."/>
            <person name="Risso C."/>
            <person name="Kiss H.E."/>
            <person name="Han C.S."/>
            <person name="Land M.L."/>
            <person name="Lovley D.R."/>
        </authorList>
    </citation>
    <scope>NUCLEOTIDE SEQUENCE [LARGE SCALE GENOMIC DNA]</scope>
    <source>
        <strain evidence="14">ATCC BAA-1014 / DSM 16622 / JCM 12645 / Bem</strain>
    </source>
</reference>
<feature type="transmembrane region" description="Helical" evidence="10">
    <location>
        <begin position="17"/>
        <end position="38"/>
    </location>
</feature>
<dbReference type="InterPro" id="IPR058533">
    <property type="entry name" value="Cation_efflux_TM"/>
</dbReference>
<dbReference type="GO" id="GO:0005886">
    <property type="term" value="C:plasma membrane"/>
    <property type="evidence" value="ECO:0007669"/>
    <property type="project" value="TreeGrafter"/>
</dbReference>
<feature type="transmembrane region" description="Helical" evidence="10">
    <location>
        <begin position="151"/>
        <end position="171"/>
    </location>
</feature>
<evidence type="ECO:0000313" key="13">
    <source>
        <dbReference type="EMBL" id="ACH40680.1"/>
    </source>
</evidence>
<feature type="domain" description="Cation efflux protein transmembrane" evidence="11">
    <location>
        <begin position="19"/>
        <end position="208"/>
    </location>
</feature>
<evidence type="ECO:0000256" key="8">
    <source>
        <dbReference type="ARBA" id="ARBA00023136"/>
    </source>
</evidence>
<dbReference type="STRING" id="404380.Gbem_3688"/>
<dbReference type="SUPFAM" id="SSF161111">
    <property type="entry name" value="Cation efflux protein transmembrane domain-like"/>
    <property type="match status" value="1"/>
</dbReference>
<accession>B5EDQ2</accession>
<evidence type="ECO:0000259" key="11">
    <source>
        <dbReference type="Pfam" id="PF01545"/>
    </source>
</evidence>